<evidence type="ECO:0000313" key="2">
    <source>
        <dbReference type="EMBL" id="GAA4671846.1"/>
    </source>
</evidence>
<gene>
    <name evidence="2" type="ORF">GCM10025780_14660</name>
</gene>
<dbReference type="RefSeq" id="WP_345374913.1">
    <property type="nucleotide sequence ID" value="NZ_BAABLM010000002.1"/>
</dbReference>
<comment type="caution">
    <text evidence="2">The sequence shown here is derived from an EMBL/GenBank/DDBJ whole genome shotgun (WGS) entry which is preliminary data.</text>
</comment>
<feature type="domain" description="N-acetyltransferase" evidence="1">
    <location>
        <begin position="1"/>
        <end position="162"/>
    </location>
</feature>
<reference evidence="3" key="1">
    <citation type="journal article" date="2019" name="Int. J. Syst. Evol. Microbiol.">
        <title>The Global Catalogue of Microorganisms (GCM) 10K type strain sequencing project: providing services to taxonomists for standard genome sequencing and annotation.</title>
        <authorList>
            <consortium name="The Broad Institute Genomics Platform"/>
            <consortium name="The Broad Institute Genome Sequencing Center for Infectious Disease"/>
            <person name="Wu L."/>
            <person name="Ma J."/>
        </authorList>
    </citation>
    <scope>NUCLEOTIDE SEQUENCE [LARGE SCALE GENOMIC DNA]</scope>
    <source>
        <strain evidence="3">JCM 18956</strain>
    </source>
</reference>
<dbReference type="PANTHER" id="PTHR43138:SF1">
    <property type="entry name" value="N-ACETYLTRANSFERASE ACA1"/>
    <property type="match status" value="1"/>
</dbReference>
<dbReference type="InterPro" id="IPR052742">
    <property type="entry name" value="Mito_N-acetyltransferase"/>
</dbReference>
<evidence type="ECO:0000313" key="3">
    <source>
        <dbReference type="Proteomes" id="UP001501295"/>
    </source>
</evidence>
<dbReference type="PROSITE" id="PS51186">
    <property type="entry name" value="GNAT"/>
    <property type="match status" value="1"/>
</dbReference>
<dbReference type="PANTHER" id="PTHR43138">
    <property type="entry name" value="ACETYLTRANSFERASE, GNAT FAMILY"/>
    <property type="match status" value="1"/>
</dbReference>
<evidence type="ECO:0000259" key="1">
    <source>
        <dbReference type="PROSITE" id="PS51186"/>
    </source>
</evidence>
<dbReference type="EMBL" id="BAABLM010000002">
    <property type="protein sequence ID" value="GAA4671846.1"/>
    <property type="molecule type" value="Genomic_DNA"/>
</dbReference>
<dbReference type="SUPFAM" id="SSF55729">
    <property type="entry name" value="Acyl-CoA N-acyltransferases (Nat)"/>
    <property type="match status" value="1"/>
</dbReference>
<keyword evidence="3" id="KW-1185">Reference proteome</keyword>
<sequence>MLIRPATEADWPGIWPFFREIVEAGETYALPTGLEADEARPLWFAPGFEVVVAVDDEGAGILGSAKFGPNRDGRGSHVATASFMVSSSAAGRGVGRALGEHVLVAARDAGYRSMQFNAVVATNTRAVALWHSLGFETLATVPEAFEHPSLGFVGLEVMYRKL</sequence>
<name>A0ABP8VU84_9MICO</name>
<organism evidence="2 3">
    <name type="scientific">Frondihabitans cladoniiphilus</name>
    <dbReference type="NCBI Taxonomy" id="715785"/>
    <lineage>
        <taxon>Bacteria</taxon>
        <taxon>Bacillati</taxon>
        <taxon>Actinomycetota</taxon>
        <taxon>Actinomycetes</taxon>
        <taxon>Micrococcales</taxon>
        <taxon>Microbacteriaceae</taxon>
        <taxon>Frondihabitans</taxon>
    </lineage>
</organism>
<dbReference type="Pfam" id="PF00583">
    <property type="entry name" value="Acetyltransf_1"/>
    <property type="match status" value="1"/>
</dbReference>
<dbReference type="InterPro" id="IPR016181">
    <property type="entry name" value="Acyl_CoA_acyltransferase"/>
</dbReference>
<protein>
    <submittedName>
        <fullName evidence="2">GNAT family N-acetyltransferase</fullName>
    </submittedName>
</protein>
<dbReference type="InterPro" id="IPR000182">
    <property type="entry name" value="GNAT_dom"/>
</dbReference>
<proteinExistence type="predicted"/>
<dbReference type="Gene3D" id="3.40.630.30">
    <property type="match status" value="1"/>
</dbReference>
<dbReference type="Proteomes" id="UP001501295">
    <property type="component" value="Unassembled WGS sequence"/>
</dbReference>
<accession>A0ABP8VU84</accession>